<dbReference type="EMBL" id="CP012117">
    <property type="protein sequence ID" value="ANP28543.1"/>
    <property type="molecule type" value="Genomic_DNA"/>
</dbReference>
<dbReference type="RefSeq" id="WP_065248515.1">
    <property type="nucleotide sequence ID" value="NZ_CP012117.1"/>
</dbReference>
<dbReference type="Gene3D" id="3.20.20.150">
    <property type="entry name" value="Divalent-metal-dependent TIM barrel enzymes"/>
    <property type="match status" value="1"/>
</dbReference>
<dbReference type="PATRIC" id="fig|1630135.4.peg.1991"/>
<organism evidence="1 2">
    <name type="scientific">Dermabacter vaginalis</name>
    <dbReference type="NCBI Taxonomy" id="1630135"/>
    <lineage>
        <taxon>Bacteria</taxon>
        <taxon>Bacillati</taxon>
        <taxon>Actinomycetota</taxon>
        <taxon>Actinomycetes</taxon>
        <taxon>Micrococcales</taxon>
        <taxon>Dermabacteraceae</taxon>
        <taxon>Dermabacter</taxon>
    </lineage>
</organism>
<reference evidence="1 2" key="1">
    <citation type="submission" date="2015-06" db="EMBL/GenBank/DDBJ databases">
        <title>Investigation of pathophysiology for high-risk pregnancy and development of treatment modality based on it.</title>
        <authorList>
            <person name="Kim B.-C."/>
            <person name="Lim S."/>
        </authorList>
    </citation>
    <scope>NUCLEOTIDE SEQUENCE [LARGE SCALE GENOMIC DNA]</scope>
    <source>
        <strain evidence="1 2">AD1-86</strain>
    </source>
</reference>
<dbReference type="AlphaFoldDB" id="A0A1B0ZKU4"/>
<accession>A0A1B0ZKU4</accession>
<evidence type="ECO:0008006" key="3">
    <source>
        <dbReference type="Google" id="ProtNLM"/>
    </source>
</evidence>
<dbReference type="KEGG" id="dva:DAD186_19930"/>
<dbReference type="Proteomes" id="UP000092596">
    <property type="component" value="Chromosome"/>
</dbReference>
<evidence type="ECO:0000313" key="2">
    <source>
        <dbReference type="Proteomes" id="UP000092596"/>
    </source>
</evidence>
<proteinExistence type="predicted"/>
<sequence length="304" mass="32392">MTGSPAWIAGAYAALEPGLTAERAERDARELYAVLAQPGAFDGLELPYRSSLPDLALVTGASFTRHVITAIPGTMQRLAKDCSFGLASRNDEGRKAALNFTREVVRASRDLEGAVVAIEIHSAPSDCADPSAFAASLETLMRERAESDPEFVIEHCDAAGMPFPGEKRFLSLEEEVHLAKETGVGIALNWGRSALETRNPTTALEHVQHAAQAGVLRAFMASGAGAGTPVYGPEWADAHLPHKDHEPSSMMTDDALSSCAAAAGGNLLYTGVKIQTPRGFTAYERSRVLARVAEPMRSVFSRTG</sequence>
<gene>
    <name evidence="1" type="ORF">DAD186_19930</name>
</gene>
<protein>
    <recommendedName>
        <fullName evidence="3">DUF4862 family protein</fullName>
    </recommendedName>
</protein>
<dbReference type="Pfam" id="PF16154">
    <property type="entry name" value="DUF4862"/>
    <property type="match status" value="1"/>
</dbReference>
<evidence type="ECO:0000313" key="1">
    <source>
        <dbReference type="EMBL" id="ANP28543.1"/>
    </source>
</evidence>
<name>A0A1B0ZKU4_9MICO</name>
<dbReference type="STRING" id="1630135.DAD186_19930"/>
<dbReference type="InterPro" id="IPR032344">
    <property type="entry name" value="DUF4862"/>
</dbReference>